<dbReference type="AlphaFoldDB" id="A0A934J6J4"/>
<accession>A0A934J6J4</accession>
<protein>
    <submittedName>
        <fullName evidence="4">Replication initiation factor domain-containing protein</fullName>
    </submittedName>
</protein>
<dbReference type="GO" id="GO:0003743">
    <property type="term" value="F:translation initiation factor activity"/>
    <property type="evidence" value="ECO:0007669"/>
    <property type="project" value="UniProtKB-KW"/>
</dbReference>
<sequence length="374" mass="43942">MEREQSKVECGGTSNTPAERTDKRASVKVLLDWLGFTFTDPETSLDKILQHFNELLQIDFTDWKPGRRYYEGYANSLVFENINIYYEGASNQGIHVDITGQGCRYIEIIFRKLRVQLSTNHMFWFDLMKALISRGAKFTRVDIAIDDFGQYYTVPYIFQKCLNGELTMKFKSWSPNGYFGADGNAKTGMTIYFGSDVSRFQVCMYEKAKQLGLESTEWTRTELRFRHERAIEFIQLILANNAINKHSDIGVLAAGILKDYITFRDFNYKDSNKRRWKVSSFWEEFLKGVEPQRLASALPDRSILRTATWFKNQVSKSYLMMELAFYGIKDEWKEEMIKEGSKKMTNRDMEIIQEFRRLFEQDQTRFLDNAIDMQ</sequence>
<feature type="region of interest" description="Disordered" evidence="1">
    <location>
        <begin position="1"/>
        <end position="21"/>
    </location>
</feature>
<organism evidence="4 5">
    <name type="scientific">Paenibacillus roseus</name>
    <dbReference type="NCBI Taxonomy" id="2798579"/>
    <lineage>
        <taxon>Bacteria</taxon>
        <taxon>Bacillati</taxon>
        <taxon>Bacillota</taxon>
        <taxon>Bacilli</taxon>
        <taxon>Bacillales</taxon>
        <taxon>Paenibacillaceae</taxon>
        <taxon>Paenibacillus</taxon>
    </lineage>
</organism>
<dbReference type="InterPro" id="IPR003491">
    <property type="entry name" value="REP-like_C"/>
</dbReference>
<proteinExistence type="predicted"/>
<evidence type="ECO:0000259" key="2">
    <source>
        <dbReference type="Pfam" id="PF02486"/>
    </source>
</evidence>
<keyword evidence="5" id="KW-1185">Reference proteome</keyword>
<dbReference type="InterPro" id="IPR040819">
    <property type="entry name" value="Rol_Rep_N"/>
</dbReference>
<evidence type="ECO:0000256" key="1">
    <source>
        <dbReference type="SAM" id="MobiDB-lite"/>
    </source>
</evidence>
<dbReference type="EMBL" id="JAELUP010000024">
    <property type="protein sequence ID" value="MBJ6361312.1"/>
    <property type="molecule type" value="Genomic_DNA"/>
</dbReference>
<comment type="caution">
    <text evidence="4">The sequence shown here is derived from an EMBL/GenBank/DDBJ whole genome shotgun (WGS) entry which is preliminary data.</text>
</comment>
<feature type="domain" description="Rolling Circle replication initiation protein N-terminal" evidence="3">
    <location>
        <begin position="29"/>
        <end position="112"/>
    </location>
</feature>
<reference evidence="4" key="1">
    <citation type="submission" date="2020-12" db="EMBL/GenBank/DDBJ databases">
        <authorList>
            <person name="Huq M.A."/>
        </authorList>
    </citation>
    <scope>NUCLEOTIDE SEQUENCE</scope>
    <source>
        <strain evidence="4">MAHUQ-46</strain>
    </source>
</reference>
<dbReference type="Proteomes" id="UP000640274">
    <property type="component" value="Unassembled WGS sequence"/>
</dbReference>
<evidence type="ECO:0000313" key="5">
    <source>
        <dbReference type="Proteomes" id="UP000640274"/>
    </source>
</evidence>
<keyword evidence="4" id="KW-0396">Initiation factor</keyword>
<keyword evidence="4" id="KW-0648">Protein biosynthesis</keyword>
<gene>
    <name evidence="4" type="ORF">JFN88_08320</name>
</gene>
<evidence type="ECO:0000313" key="4">
    <source>
        <dbReference type="EMBL" id="MBJ6361312.1"/>
    </source>
</evidence>
<feature type="domain" description="Replication initiation protein-like C-terminal" evidence="2">
    <location>
        <begin position="136"/>
        <end position="332"/>
    </location>
</feature>
<name>A0A934J6J4_9BACL</name>
<evidence type="ECO:0000259" key="3">
    <source>
        <dbReference type="Pfam" id="PF18106"/>
    </source>
</evidence>
<dbReference type="Pfam" id="PF18106">
    <property type="entry name" value="Rol_Rep_N"/>
    <property type="match status" value="1"/>
</dbReference>
<dbReference type="RefSeq" id="WP_199018864.1">
    <property type="nucleotide sequence ID" value="NZ_JAELUP010000024.1"/>
</dbReference>
<dbReference type="Pfam" id="PF02486">
    <property type="entry name" value="Rep_trans"/>
    <property type="match status" value="1"/>
</dbReference>